<dbReference type="EMBL" id="UHIC01000001">
    <property type="protein sequence ID" value="SUO95380.1"/>
    <property type="molecule type" value="Genomic_DNA"/>
</dbReference>
<protein>
    <submittedName>
        <fullName evidence="1">Uncharacterized protein</fullName>
    </submittedName>
</protein>
<dbReference type="AlphaFoldDB" id="A0A380MS13"/>
<dbReference type="InterPro" id="IPR024291">
    <property type="entry name" value="DUF3829"/>
</dbReference>
<evidence type="ECO:0000313" key="1">
    <source>
        <dbReference type="EMBL" id="SUO95380.1"/>
    </source>
</evidence>
<keyword evidence="2" id="KW-1185">Reference proteome</keyword>
<gene>
    <name evidence="1" type="ORF">NCTC13337_01278</name>
</gene>
<evidence type="ECO:0000313" key="2">
    <source>
        <dbReference type="Proteomes" id="UP000254601"/>
    </source>
</evidence>
<dbReference type="Pfam" id="PF12889">
    <property type="entry name" value="DUF3829"/>
    <property type="match status" value="1"/>
</dbReference>
<dbReference type="Proteomes" id="UP000254601">
    <property type="component" value="Unassembled WGS sequence"/>
</dbReference>
<reference evidence="1 2" key="1">
    <citation type="submission" date="2018-06" db="EMBL/GenBank/DDBJ databases">
        <authorList>
            <consortium name="Pathogen Informatics"/>
            <person name="Doyle S."/>
        </authorList>
    </citation>
    <scope>NUCLEOTIDE SEQUENCE [LARGE SCALE GENOMIC DNA]</scope>
    <source>
        <strain evidence="1 2">NCTC13337</strain>
    </source>
</reference>
<dbReference type="OrthoDB" id="8004422at2"/>
<organism evidence="1 2">
    <name type="scientific">Suttonella ornithocola</name>
    <dbReference type="NCBI Taxonomy" id="279832"/>
    <lineage>
        <taxon>Bacteria</taxon>
        <taxon>Pseudomonadati</taxon>
        <taxon>Pseudomonadota</taxon>
        <taxon>Gammaproteobacteria</taxon>
        <taxon>Cardiobacteriales</taxon>
        <taxon>Cardiobacteriaceae</taxon>
        <taxon>Suttonella</taxon>
    </lineage>
</organism>
<sequence>MNTYIDCYNDADERAISSIHRYESWVKDKQKSPTGKEKNIYGLYSLNGVEACKENMPQAIAAEPKNEALDTAAQKYLDALLALDEKVQEADKYYSRENYKDDNFAKGKEIHPGLVKAMDDFEVASENLSGELDNINDKSQRELLEKLKAEDPKSTEYATLLMVVTAKDLTNSMTNDEFDIDNATKEISTFEDANDILLNYLKEHPNEEVDFIRVNQAAENFIVAAKERMRRVRDKTPYSKGEQTQLNPQSGWMVSGSPYKLLRAFNQLIDAFNG</sequence>
<accession>A0A380MS13</accession>
<proteinExistence type="predicted"/>
<name>A0A380MS13_9GAMM</name>